<keyword evidence="1" id="KW-0732">Signal</keyword>
<protein>
    <recommendedName>
        <fullName evidence="4">Copper resistance protein CopC</fullName>
    </recommendedName>
</protein>
<feature type="signal peptide" evidence="1">
    <location>
        <begin position="1"/>
        <end position="21"/>
    </location>
</feature>
<evidence type="ECO:0000313" key="2">
    <source>
        <dbReference type="EMBL" id="RNT49679.1"/>
    </source>
</evidence>
<name>A0AAX1WP41_9ENTR</name>
<proteinExistence type="predicted"/>
<sequence>MIRRYAILPLLVLASVTHAQATPLDNLSAADVNGPAAVAPLAQPQPPAKLIVDPPLAGPLSKGAVFIQYRAENLRIEPVFGPEALKVTPRIGHIHVVVDGAPWHWADASGEPVILVGLPAGKHKVTIILADPTHKPLDHKTIEFTVPPHAAVHHF</sequence>
<gene>
    <name evidence="2" type="ORF">B9059_000675</name>
</gene>
<evidence type="ECO:0000313" key="3">
    <source>
        <dbReference type="Proteomes" id="UP000286098"/>
    </source>
</evidence>
<dbReference type="EMBL" id="NEYZ02000007">
    <property type="protein sequence ID" value="RNT49679.1"/>
    <property type="molecule type" value="Genomic_DNA"/>
</dbReference>
<dbReference type="Proteomes" id="UP000286098">
    <property type="component" value="Unassembled WGS sequence"/>
</dbReference>
<dbReference type="RefSeq" id="WP_045406081.1">
    <property type="nucleotide sequence ID" value="NZ_CP038471.1"/>
</dbReference>
<organism evidence="2 3">
    <name type="scientific">Enterobacter roggenkampii</name>
    <dbReference type="NCBI Taxonomy" id="1812935"/>
    <lineage>
        <taxon>Bacteria</taxon>
        <taxon>Pseudomonadati</taxon>
        <taxon>Pseudomonadota</taxon>
        <taxon>Gammaproteobacteria</taxon>
        <taxon>Enterobacterales</taxon>
        <taxon>Enterobacteriaceae</taxon>
        <taxon>Enterobacter</taxon>
        <taxon>Enterobacter cloacae complex</taxon>
    </lineage>
</organism>
<reference evidence="2 3" key="1">
    <citation type="submission" date="2018-10" db="EMBL/GenBank/DDBJ databases">
        <authorList>
            <person name="Vanduin D."/>
            <person name="Fouts D."/>
            <person name="Wright M."/>
            <person name="Sutton G."/>
            <person name="Nguyen K."/>
            <person name="Kreiswirth B."/>
            <person name="Chen L."/>
            <person name="Rojas L."/>
            <person name="Hujer A."/>
            <person name="Hujer K."/>
            <person name="Bonomo R."/>
            <person name="Adams M."/>
        </authorList>
    </citation>
    <scope>NUCLEOTIDE SEQUENCE [LARGE SCALE GENOMIC DNA]</scope>
    <source>
        <strain evidence="2 3">CRK0054</strain>
    </source>
</reference>
<comment type="caution">
    <text evidence="2">The sequence shown here is derived from an EMBL/GenBank/DDBJ whole genome shotgun (WGS) entry which is preliminary data.</text>
</comment>
<evidence type="ECO:0008006" key="4">
    <source>
        <dbReference type="Google" id="ProtNLM"/>
    </source>
</evidence>
<dbReference type="InterPro" id="IPR046133">
    <property type="entry name" value="DUF6130"/>
</dbReference>
<evidence type="ECO:0000256" key="1">
    <source>
        <dbReference type="SAM" id="SignalP"/>
    </source>
</evidence>
<dbReference type="AlphaFoldDB" id="A0AAX1WP41"/>
<dbReference type="Pfam" id="PF19625">
    <property type="entry name" value="DUF6130"/>
    <property type="match status" value="1"/>
</dbReference>
<feature type="chain" id="PRO_5043421322" description="Copper resistance protein CopC" evidence="1">
    <location>
        <begin position="22"/>
        <end position="155"/>
    </location>
</feature>
<accession>A0AAX1WP41</accession>